<dbReference type="InterPro" id="IPR021109">
    <property type="entry name" value="Peptidase_aspartic_dom_sf"/>
</dbReference>
<feature type="domain" description="PDZ" evidence="1">
    <location>
        <begin position="329"/>
        <end position="394"/>
    </location>
</feature>
<keyword evidence="2" id="KW-0645">Protease</keyword>
<dbReference type="Proteomes" id="UP001597511">
    <property type="component" value="Unassembled WGS sequence"/>
</dbReference>
<name>A0ABW6A4V4_9BACT</name>
<dbReference type="SUPFAM" id="SSF50156">
    <property type="entry name" value="PDZ domain-like"/>
    <property type="match status" value="1"/>
</dbReference>
<dbReference type="Pfam" id="PF13650">
    <property type="entry name" value="Asp_protease_2"/>
    <property type="match status" value="2"/>
</dbReference>
<dbReference type="SUPFAM" id="SSF50630">
    <property type="entry name" value="Acid proteases"/>
    <property type="match status" value="1"/>
</dbReference>
<evidence type="ECO:0000313" key="2">
    <source>
        <dbReference type="EMBL" id="MFD2919782.1"/>
    </source>
</evidence>
<dbReference type="CDD" id="cd05483">
    <property type="entry name" value="retropepsin_like_bacteria"/>
    <property type="match status" value="1"/>
</dbReference>
<gene>
    <name evidence="2" type="ORF">ACFS6H_08700</name>
</gene>
<dbReference type="EMBL" id="JBHUOZ010000002">
    <property type="protein sequence ID" value="MFD2919782.1"/>
    <property type="molecule type" value="Genomic_DNA"/>
</dbReference>
<protein>
    <submittedName>
        <fullName evidence="2">Aspartyl protease family protein</fullName>
    </submittedName>
</protein>
<dbReference type="RefSeq" id="WP_386097353.1">
    <property type="nucleotide sequence ID" value="NZ_JBHUOZ010000002.1"/>
</dbReference>
<keyword evidence="2" id="KW-0378">Hydrolase</keyword>
<dbReference type="Gene3D" id="2.40.70.10">
    <property type="entry name" value="Acid Proteases"/>
    <property type="match status" value="2"/>
</dbReference>
<dbReference type="Pfam" id="PF13180">
    <property type="entry name" value="PDZ_2"/>
    <property type="match status" value="1"/>
</dbReference>
<sequence>MPLACCLHGERKFVPAILLLFTLWQAKPAHAQEEYIEPPSKFITRLPITLFTGGVIVLRARLDDHPDTLNFILDTGSSGISLDSTTTDYLKLKPTEPQKTIRGIAGLKRVGMLNDRTLYFPGLAVDSLDFHVNDYQTLTSVYGEKIDGIIGYSFLSRYILKINYDSAYIDVCSRGSIKYPKGGYLFRPFINTLPVQAAAVKDNRTVQSRFLYDIGAGLCVLFSKDFIEDSAFLKKKRKVYAKQAEGLGGKIDMHITILKEFRLGPYKFKKIPVNIFDDEFNVTSYPSMGGIIGNDLLRRFNCILNYSKREFHLKPNTHYNESFDYAYSGLEMYMIDGDIQIAEVAKNSPAEKAGLKMGDVVIGVNNDFTQNLNRYKVAMQAPKQKVKMVIRRDGKLQEVTVSIKSIL</sequence>
<keyword evidence="3" id="KW-1185">Reference proteome</keyword>
<dbReference type="InterPro" id="IPR034122">
    <property type="entry name" value="Retropepsin-like_bacterial"/>
</dbReference>
<dbReference type="PROSITE" id="PS50106">
    <property type="entry name" value="PDZ"/>
    <property type="match status" value="1"/>
</dbReference>
<comment type="caution">
    <text evidence="2">The sequence shown here is derived from an EMBL/GenBank/DDBJ whole genome shotgun (WGS) entry which is preliminary data.</text>
</comment>
<dbReference type="InterPro" id="IPR036034">
    <property type="entry name" value="PDZ_sf"/>
</dbReference>
<dbReference type="InterPro" id="IPR001478">
    <property type="entry name" value="PDZ"/>
</dbReference>
<dbReference type="SMART" id="SM00228">
    <property type="entry name" value="PDZ"/>
    <property type="match status" value="1"/>
</dbReference>
<organism evidence="2 3">
    <name type="scientific">Terrimonas rubra</name>
    <dbReference type="NCBI Taxonomy" id="1035890"/>
    <lineage>
        <taxon>Bacteria</taxon>
        <taxon>Pseudomonadati</taxon>
        <taxon>Bacteroidota</taxon>
        <taxon>Chitinophagia</taxon>
        <taxon>Chitinophagales</taxon>
        <taxon>Chitinophagaceae</taxon>
        <taxon>Terrimonas</taxon>
    </lineage>
</organism>
<reference evidence="3" key="1">
    <citation type="journal article" date="2019" name="Int. J. Syst. Evol. Microbiol.">
        <title>The Global Catalogue of Microorganisms (GCM) 10K type strain sequencing project: providing services to taxonomists for standard genome sequencing and annotation.</title>
        <authorList>
            <consortium name="The Broad Institute Genomics Platform"/>
            <consortium name="The Broad Institute Genome Sequencing Center for Infectious Disease"/>
            <person name="Wu L."/>
            <person name="Ma J."/>
        </authorList>
    </citation>
    <scope>NUCLEOTIDE SEQUENCE [LARGE SCALE GENOMIC DNA]</scope>
    <source>
        <strain evidence="3">KCTC 23299</strain>
    </source>
</reference>
<dbReference type="GO" id="GO:0008233">
    <property type="term" value="F:peptidase activity"/>
    <property type="evidence" value="ECO:0007669"/>
    <property type="project" value="UniProtKB-KW"/>
</dbReference>
<evidence type="ECO:0000313" key="3">
    <source>
        <dbReference type="Proteomes" id="UP001597511"/>
    </source>
</evidence>
<dbReference type="Gene3D" id="2.30.42.10">
    <property type="match status" value="1"/>
</dbReference>
<dbReference type="GO" id="GO:0006508">
    <property type="term" value="P:proteolysis"/>
    <property type="evidence" value="ECO:0007669"/>
    <property type="project" value="UniProtKB-KW"/>
</dbReference>
<proteinExistence type="predicted"/>
<accession>A0ABW6A4V4</accession>
<evidence type="ECO:0000259" key="1">
    <source>
        <dbReference type="PROSITE" id="PS50106"/>
    </source>
</evidence>